<reference evidence="1" key="1">
    <citation type="submission" date="2017-08" db="EMBL/GenBank/DDBJ databases">
        <authorList>
            <person name="Polle J.E."/>
            <person name="Barry K."/>
            <person name="Cushman J."/>
            <person name="Schmutz J."/>
            <person name="Tran D."/>
            <person name="Hathwaick L.T."/>
            <person name="Yim W.C."/>
            <person name="Jenkins J."/>
            <person name="Mckie-Krisberg Z.M."/>
            <person name="Prochnik S."/>
            <person name="Lindquist E."/>
            <person name="Dockter R.B."/>
            <person name="Adam C."/>
            <person name="Molina H."/>
            <person name="Bunkerborg J."/>
            <person name="Jin E."/>
            <person name="Buchheim M."/>
            <person name="Magnuson J."/>
        </authorList>
    </citation>
    <scope>NUCLEOTIDE SEQUENCE</scope>
    <source>
        <strain evidence="1">CCAP 19/18</strain>
    </source>
</reference>
<comment type="caution">
    <text evidence="1">The sequence shown here is derived from an EMBL/GenBank/DDBJ whole genome shotgun (WGS) entry which is preliminary data.</text>
</comment>
<evidence type="ECO:0000313" key="1">
    <source>
        <dbReference type="EMBL" id="KAF5841936.1"/>
    </source>
</evidence>
<organism evidence="1 2">
    <name type="scientific">Dunaliella salina</name>
    <name type="common">Green alga</name>
    <name type="synonym">Protococcus salinus</name>
    <dbReference type="NCBI Taxonomy" id="3046"/>
    <lineage>
        <taxon>Eukaryota</taxon>
        <taxon>Viridiplantae</taxon>
        <taxon>Chlorophyta</taxon>
        <taxon>core chlorophytes</taxon>
        <taxon>Chlorophyceae</taxon>
        <taxon>CS clade</taxon>
        <taxon>Chlamydomonadales</taxon>
        <taxon>Dunaliellaceae</taxon>
        <taxon>Dunaliella</taxon>
    </lineage>
</organism>
<proteinExistence type="predicted"/>
<keyword evidence="2" id="KW-1185">Reference proteome</keyword>
<name>A0ABQ7H504_DUNSA</name>
<evidence type="ECO:0000313" key="2">
    <source>
        <dbReference type="Proteomes" id="UP000815325"/>
    </source>
</evidence>
<protein>
    <submittedName>
        <fullName evidence="1">Uncharacterized protein</fullName>
    </submittedName>
</protein>
<gene>
    <name evidence="1" type="ORF">DUNSADRAFT_10107</name>
</gene>
<accession>A0ABQ7H504</accession>
<dbReference type="Proteomes" id="UP000815325">
    <property type="component" value="Unassembled WGS sequence"/>
</dbReference>
<sequence length="341" mass="37551">MFTLLAAAAAKREAAALELQEQLNKQLAGHARERSAARCIERAWMRYSGNPGGRARRAAHVAVLQAAWRARDIRIMFTHMCAQRAALLRAAWRARDIRIMFTHMRAQHRVLLSVEAAVSAADTNGLQSALQEAEALAAREILWASPLSFIFPPYAAQEAQRFAPLQPRIAAATATFEERCRSAEAALDAAVADSPMQGVLDQRRRLLALQQRQALQRLQPRPQEELQGQAEAERDALNVTALIEEARVLGLDAEADALQQRLSARQHSLHAKIMSAAEHSTPAGLAALLRVASSWGLGADLQSTAQRVMADRRVRAVEELQRQSAEGSLTGFKRARCEVEL</sequence>
<dbReference type="EMBL" id="MU069472">
    <property type="protein sequence ID" value="KAF5841936.1"/>
    <property type="molecule type" value="Genomic_DNA"/>
</dbReference>